<organism evidence="2">
    <name type="scientific">Magallana gigas</name>
    <name type="common">Pacific oyster</name>
    <name type="synonym">Crassostrea gigas</name>
    <dbReference type="NCBI Taxonomy" id="29159"/>
    <lineage>
        <taxon>Eukaryota</taxon>
        <taxon>Metazoa</taxon>
        <taxon>Spiralia</taxon>
        <taxon>Lophotrochozoa</taxon>
        <taxon>Mollusca</taxon>
        <taxon>Bivalvia</taxon>
        <taxon>Autobranchia</taxon>
        <taxon>Pteriomorphia</taxon>
        <taxon>Ostreida</taxon>
        <taxon>Ostreoidea</taxon>
        <taxon>Ostreidae</taxon>
        <taxon>Magallana</taxon>
    </lineage>
</organism>
<dbReference type="GO" id="GO:0004222">
    <property type="term" value="F:metalloendopeptidase activity"/>
    <property type="evidence" value="ECO:0007669"/>
    <property type="project" value="TreeGrafter"/>
</dbReference>
<dbReference type="GO" id="GO:0007219">
    <property type="term" value="P:Notch signaling pathway"/>
    <property type="evidence" value="ECO:0007669"/>
    <property type="project" value="TreeGrafter"/>
</dbReference>
<dbReference type="GO" id="GO:0007229">
    <property type="term" value="P:integrin-mediated signaling pathway"/>
    <property type="evidence" value="ECO:0007669"/>
    <property type="project" value="UniProtKB-KW"/>
</dbReference>
<dbReference type="Gene3D" id="4.10.70.10">
    <property type="entry name" value="Disintegrin domain"/>
    <property type="match status" value="1"/>
</dbReference>
<protein>
    <submittedName>
        <fullName evidence="2">Disintegrin and metalloproteinase domain-containing protein 17</fullName>
    </submittedName>
</protein>
<keyword evidence="2" id="KW-0401">Integrin</keyword>
<dbReference type="InterPro" id="IPR036436">
    <property type="entry name" value="Disintegrin_dom_sf"/>
</dbReference>
<dbReference type="InParanoid" id="K1Q2H4"/>
<dbReference type="PANTHER" id="PTHR45702">
    <property type="entry name" value="ADAM10/ADAM17 METALLOPEPTIDASE FAMILY MEMBER"/>
    <property type="match status" value="1"/>
</dbReference>
<gene>
    <name evidence="2" type="ORF">CGI_10005072</name>
</gene>
<dbReference type="GO" id="GO:0006509">
    <property type="term" value="P:membrane protein ectodomain proteolysis"/>
    <property type="evidence" value="ECO:0007669"/>
    <property type="project" value="TreeGrafter"/>
</dbReference>
<accession>K1Q2H4</accession>
<proteinExistence type="predicted"/>
<comment type="caution">
    <text evidence="1">Lacks conserved residue(s) required for the propagation of feature annotation.</text>
</comment>
<evidence type="ECO:0000313" key="2">
    <source>
        <dbReference type="EMBL" id="EKC25554.1"/>
    </source>
</evidence>
<dbReference type="Gene3D" id="3.40.390.10">
    <property type="entry name" value="Collagenase (Catalytic Domain)"/>
    <property type="match status" value="1"/>
</dbReference>
<dbReference type="GO" id="GO:0005886">
    <property type="term" value="C:plasma membrane"/>
    <property type="evidence" value="ECO:0007669"/>
    <property type="project" value="TreeGrafter"/>
</dbReference>
<dbReference type="InterPro" id="IPR001762">
    <property type="entry name" value="Disintegrin_dom"/>
</dbReference>
<dbReference type="PANTHER" id="PTHR45702:SF6">
    <property type="entry name" value="DISINTEGRIN AND METALLOPROTEINASE DOMAIN-CONTAINING PROTEIN 17"/>
    <property type="match status" value="1"/>
</dbReference>
<dbReference type="HOGENOM" id="CLU_1322037_0_0_1"/>
<reference evidence="2" key="1">
    <citation type="journal article" date="2012" name="Nature">
        <title>The oyster genome reveals stress adaptation and complexity of shell formation.</title>
        <authorList>
            <person name="Zhang G."/>
            <person name="Fang X."/>
            <person name="Guo X."/>
            <person name="Li L."/>
            <person name="Luo R."/>
            <person name="Xu F."/>
            <person name="Yang P."/>
            <person name="Zhang L."/>
            <person name="Wang X."/>
            <person name="Qi H."/>
            <person name="Xiong Z."/>
            <person name="Que H."/>
            <person name="Xie Y."/>
            <person name="Holland P.W."/>
            <person name="Paps J."/>
            <person name="Zhu Y."/>
            <person name="Wu F."/>
            <person name="Chen Y."/>
            <person name="Wang J."/>
            <person name="Peng C."/>
            <person name="Meng J."/>
            <person name="Yang L."/>
            <person name="Liu J."/>
            <person name="Wen B."/>
            <person name="Zhang N."/>
            <person name="Huang Z."/>
            <person name="Zhu Q."/>
            <person name="Feng Y."/>
            <person name="Mount A."/>
            <person name="Hedgecock D."/>
            <person name="Xu Z."/>
            <person name="Liu Y."/>
            <person name="Domazet-Loso T."/>
            <person name="Du Y."/>
            <person name="Sun X."/>
            <person name="Zhang S."/>
            <person name="Liu B."/>
            <person name="Cheng P."/>
            <person name="Jiang X."/>
            <person name="Li J."/>
            <person name="Fan D."/>
            <person name="Wang W."/>
            <person name="Fu W."/>
            <person name="Wang T."/>
            <person name="Wang B."/>
            <person name="Zhang J."/>
            <person name="Peng Z."/>
            <person name="Li Y."/>
            <person name="Li N."/>
            <person name="Wang J."/>
            <person name="Chen M."/>
            <person name="He Y."/>
            <person name="Tan F."/>
            <person name="Song X."/>
            <person name="Zheng Q."/>
            <person name="Huang R."/>
            <person name="Yang H."/>
            <person name="Du X."/>
            <person name="Chen L."/>
            <person name="Yang M."/>
            <person name="Gaffney P.M."/>
            <person name="Wang S."/>
            <person name="Luo L."/>
            <person name="She Z."/>
            <person name="Ming Y."/>
            <person name="Huang W."/>
            <person name="Zhang S."/>
            <person name="Huang B."/>
            <person name="Zhang Y."/>
            <person name="Qu T."/>
            <person name="Ni P."/>
            <person name="Miao G."/>
            <person name="Wang J."/>
            <person name="Wang Q."/>
            <person name="Steinberg C.E."/>
            <person name="Wang H."/>
            <person name="Li N."/>
            <person name="Qian L."/>
            <person name="Zhang G."/>
            <person name="Li Y."/>
            <person name="Yang H."/>
            <person name="Liu X."/>
            <person name="Wang J."/>
            <person name="Yin Y."/>
            <person name="Wang J."/>
        </authorList>
    </citation>
    <scope>NUCLEOTIDE SEQUENCE [LARGE SCALE GENOMIC DNA]</scope>
    <source>
        <strain evidence="2">05x7-T-G4-1.051#20</strain>
    </source>
</reference>
<dbReference type="InterPro" id="IPR051489">
    <property type="entry name" value="ADAM_Metalloproteinase"/>
</dbReference>
<dbReference type="EMBL" id="JH817895">
    <property type="protein sequence ID" value="EKC25554.1"/>
    <property type="molecule type" value="Genomic_DNA"/>
</dbReference>
<evidence type="ECO:0000256" key="1">
    <source>
        <dbReference type="PROSITE-ProRule" id="PRU00068"/>
    </source>
</evidence>
<name>K1Q2H4_MAGGI</name>
<sequence>MFGWEYQKFYAFCLAHLFTYQSFPGKLGLAYIASWRNTDLGGMCSPVAYKDGRKMAANTGLSTYRNPDGSQALVQQATITTAHETNQAEKLTLLCKHPQLFSSCSRQYIYKVVMMKGYDCFKEASDSEQGLCGNGRLDKNEECDAGYTGDKCCNEKCEFRVKVRGQIQCSPMNYAFCVNCTVAPSGYRCLDQFDDNFDCKGKSHCKYS</sequence>
<dbReference type="InterPro" id="IPR024079">
    <property type="entry name" value="MetalloPept_cat_dom_sf"/>
</dbReference>
<dbReference type="AlphaFoldDB" id="K1Q2H4"/>
<dbReference type="SUPFAM" id="SSF55486">
    <property type="entry name" value="Metalloproteases ('zincins'), catalytic domain"/>
    <property type="match status" value="1"/>
</dbReference>
<dbReference type="SMART" id="SM00050">
    <property type="entry name" value="DISIN"/>
    <property type="match status" value="1"/>
</dbReference>
<dbReference type="PROSITE" id="PS50214">
    <property type="entry name" value="DISINTEGRIN_2"/>
    <property type="match status" value="1"/>
</dbReference>